<evidence type="ECO:0000313" key="2">
    <source>
        <dbReference type="Proteomes" id="UP001500967"/>
    </source>
</evidence>
<gene>
    <name evidence="1" type="ORF">GCM10009539_65920</name>
</gene>
<sequence>MDQWQQELTTAFEILLGRPLGTFSTSSRYVVYAWADEMSADAFDDLFHGDLDLATIADGELIDEPGEPHEAMLSWDRFAVDHGRSVWSIEDGVVDDLGVVAADLRAAGRRDDSTWTIAGADLARVLLAHRDTLDEAETDDAAGDVHWLQRVHTDGTLAGAMRAATWTLDGPSGLLPPADAVGVEPEWAEALTGVGDPRLRDHLRMLCLTAHSARSEGAYYLGRGYSFCFEVIAGRPGHEVVAGWEFGEGQGALAVFEVK</sequence>
<comment type="caution">
    <text evidence="1">The sequence shown here is derived from an EMBL/GenBank/DDBJ whole genome shotgun (WGS) entry which is preliminary data.</text>
</comment>
<organism evidence="1 2">
    <name type="scientific">Cryptosporangium japonicum</name>
    <dbReference type="NCBI Taxonomy" id="80872"/>
    <lineage>
        <taxon>Bacteria</taxon>
        <taxon>Bacillati</taxon>
        <taxon>Actinomycetota</taxon>
        <taxon>Actinomycetes</taxon>
        <taxon>Cryptosporangiales</taxon>
        <taxon>Cryptosporangiaceae</taxon>
        <taxon>Cryptosporangium</taxon>
    </lineage>
</organism>
<keyword evidence="2" id="KW-1185">Reference proteome</keyword>
<dbReference type="EMBL" id="BAAAGX010000028">
    <property type="protein sequence ID" value="GAA0269582.1"/>
    <property type="molecule type" value="Genomic_DNA"/>
</dbReference>
<dbReference type="Proteomes" id="UP001500967">
    <property type="component" value="Unassembled WGS sequence"/>
</dbReference>
<name>A0ABN0V0Y2_9ACTN</name>
<evidence type="ECO:0000313" key="1">
    <source>
        <dbReference type="EMBL" id="GAA0269582.1"/>
    </source>
</evidence>
<accession>A0ABN0V0Y2</accession>
<protein>
    <submittedName>
        <fullName evidence="1">Uncharacterized protein</fullName>
    </submittedName>
</protein>
<reference evidence="1 2" key="1">
    <citation type="journal article" date="2019" name="Int. J. Syst. Evol. Microbiol.">
        <title>The Global Catalogue of Microorganisms (GCM) 10K type strain sequencing project: providing services to taxonomists for standard genome sequencing and annotation.</title>
        <authorList>
            <consortium name="The Broad Institute Genomics Platform"/>
            <consortium name="The Broad Institute Genome Sequencing Center for Infectious Disease"/>
            <person name="Wu L."/>
            <person name="Ma J."/>
        </authorList>
    </citation>
    <scope>NUCLEOTIDE SEQUENCE [LARGE SCALE GENOMIC DNA]</scope>
    <source>
        <strain evidence="1 2">JCM 10425</strain>
    </source>
</reference>
<dbReference type="RefSeq" id="WP_344652838.1">
    <property type="nucleotide sequence ID" value="NZ_BAAAGX010000028.1"/>
</dbReference>
<proteinExistence type="predicted"/>